<dbReference type="AlphaFoldDB" id="A0A0F9A154"/>
<organism evidence="1">
    <name type="scientific">marine sediment metagenome</name>
    <dbReference type="NCBI Taxonomy" id="412755"/>
    <lineage>
        <taxon>unclassified sequences</taxon>
        <taxon>metagenomes</taxon>
        <taxon>ecological metagenomes</taxon>
    </lineage>
</organism>
<sequence>MTRRKKFTVGLWMDLVMKSGDTIGLQMWNIQLGAVKDPQLKWHTVVLAKDEDKALQLGQAEYASKNIEKKVQAA</sequence>
<protein>
    <submittedName>
        <fullName evidence="1">Uncharacterized protein</fullName>
    </submittedName>
</protein>
<evidence type="ECO:0000313" key="1">
    <source>
        <dbReference type="EMBL" id="KKK65926.1"/>
    </source>
</evidence>
<reference evidence="1" key="1">
    <citation type="journal article" date="2015" name="Nature">
        <title>Complex archaea that bridge the gap between prokaryotes and eukaryotes.</title>
        <authorList>
            <person name="Spang A."/>
            <person name="Saw J.H."/>
            <person name="Jorgensen S.L."/>
            <person name="Zaremba-Niedzwiedzka K."/>
            <person name="Martijn J."/>
            <person name="Lind A.E."/>
            <person name="van Eijk R."/>
            <person name="Schleper C."/>
            <person name="Guy L."/>
            <person name="Ettema T.J."/>
        </authorList>
    </citation>
    <scope>NUCLEOTIDE SEQUENCE</scope>
</reference>
<dbReference type="EMBL" id="LAZR01060324">
    <property type="protein sequence ID" value="KKK65926.1"/>
    <property type="molecule type" value="Genomic_DNA"/>
</dbReference>
<gene>
    <name evidence="1" type="ORF">LCGC14_2969230</name>
</gene>
<name>A0A0F9A154_9ZZZZ</name>
<accession>A0A0F9A154</accession>
<proteinExistence type="predicted"/>
<comment type="caution">
    <text evidence="1">The sequence shown here is derived from an EMBL/GenBank/DDBJ whole genome shotgun (WGS) entry which is preliminary data.</text>
</comment>